<dbReference type="Proteomes" id="UP000565572">
    <property type="component" value="Unassembled WGS sequence"/>
</dbReference>
<gene>
    <name evidence="3" type="ORF">FHX39_001821</name>
</gene>
<keyword evidence="4" id="KW-1185">Reference proteome</keyword>
<dbReference type="EMBL" id="JACHZG010000001">
    <property type="protein sequence ID" value="MBB3326877.1"/>
    <property type="molecule type" value="Genomic_DNA"/>
</dbReference>
<evidence type="ECO:0000313" key="3">
    <source>
        <dbReference type="EMBL" id="MBB3326877.1"/>
    </source>
</evidence>
<dbReference type="Pfam" id="PF05901">
    <property type="entry name" value="Excalibur"/>
    <property type="match status" value="1"/>
</dbReference>
<proteinExistence type="predicted"/>
<evidence type="ECO:0000313" key="4">
    <source>
        <dbReference type="Proteomes" id="UP000565572"/>
    </source>
</evidence>
<dbReference type="SMART" id="SM00894">
    <property type="entry name" value="Excalibur"/>
    <property type="match status" value="1"/>
</dbReference>
<feature type="signal peptide" evidence="1">
    <location>
        <begin position="1"/>
        <end position="28"/>
    </location>
</feature>
<reference evidence="3 4" key="1">
    <citation type="submission" date="2020-08" db="EMBL/GenBank/DDBJ databases">
        <title>Sequencing the genomes of 1000 actinobacteria strains.</title>
        <authorList>
            <person name="Klenk H.-P."/>
        </authorList>
    </citation>
    <scope>NUCLEOTIDE SEQUENCE [LARGE SCALE GENOMIC DNA]</scope>
    <source>
        <strain evidence="3 4">DSM 11053</strain>
    </source>
</reference>
<dbReference type="AlphaFoldDB" id="A0A7W5JV07"/>
<organism evidence="3 4">
    <name type="scientific">Microlunatus antarcticus</name>
    <dbReference type="NCBI Taxonomy" id="53388"/>
    <lineage>
        <taxon>Bacteria</taxon>
        <taxon>Bacillati</taxon>
        <taxon>Actinomycetota</taxon>
        <taxon>Actinomycetes</taxon>
        <taxon>Propionibacteriales</taxon>
        <taxon>Propionibacteriaceae</taxon>
        <taxon>Microlunatus</taxon>
    </lineage>
</organism>
<sequence>MTLRRALSGLSLLALAGAAALVPGTASAAAAAIEVDGARVQFASRTTASASVTYTCGTPGSTVSDTLTVIVFQPLAEQGYKAAADNGDEGTPVQCDGVAHAATPVALQVREGVFADGPAEVALLVGDGLDEDDILYQDVDVVGVPAPEVTVSTNASPEPARKGKKITVKGTVARDDKPVKVKATLYFAKDGGDFTKVKTVKSDKKGRLSTTVKASQSGTFAYGYGGVVDDGDHVEVIPVAKTYKNCTALNKVYENGVGKKGAVDKGGSVDDFTVDDATYKKNKKSDRDKDGIACER</sequence>
<keyword evidence="1" id="KW-0732">Signal</keyword>
<name>A0A7W5JV07_9ACTN</name>
<dbReference type="InterPro" id="IPR008613">
    <property type="entry name" value="Excalibur_Ca-bd_domain"/>
</dbReference>
<evidence type="ECO:0000256" key="1">
    <source>
        <dbReference type="SAM" id="SignalP"/>
    </source>
</evidence>
<accession>A0A7W5JV07</accession>
<comment type="caution">
    <text evidence="3">The sequence shown here is derived from an EMBL/GenBank/DDBJ whole genome shotgun (WGS) entry which is preliminary data.</text>
</comment>
<protein>
    <recommendedName>
        <fullName evidence="2">Excalibur calcium-binding domain-containing protein</fullName>
    </recommendedName>
</protein>
<feature type="chain" id="PRO_5030635648" description="Excalibur calcium-binding domain-containing protein" evidence="1">
    <location>
        <begin position="29"/>
        <end position="296"/>
    </location>
</feature>
<feature type="domain" description="Excalibur calcium-binding" evidence="2">
    <location>
        <begin position="242"/>
        <end position="295"/>
    </location>
</feature>
<evidence type="ECO:0000259" key="2">
    <source>
        <dbReference type="SMART" id="SM00894"/>
    </source>
</evidence>
<dbReference type="RefSeq" id="WP_183337740.1">
    <property type="nucleotide sequence ID" value="NZ_JACHZG010000001.1"/>
</dbReference>